<dbReference type="GeneTree" id="ENSGT00940000158680"/>
<dbReference type="InterPro" id="IPR012599">
    <property type="entry name" value="Propeptide_C1A"/>
</dbReference>
<evidence type="ECO:0000256" key="13">
    <source>
        <dbReference type="ARBA" id="ARBA00023157"/>
    </source>
</evidence>
<dbReference type="GO" id="GO:0005764">
    <property type="term" value="C:lysosome"/>
    <property type="evidence" value="ECO:0007669"/>
    <property type="project" value="UniProtKB-SubCell"/>
</dbReference>
<dbReference type="InterPro" id="IPR038765">
    <property type="entry name" value="Papain-like_cys_pep_sf"/>
</dbReference>
<evidence type="ECO:0000256" key="12">
    <source>
        <dbReference type="ARBA" id="ARBA00023145"/>
    </source>
</evidence>
<reference evidence="19" key="4">
    <citation type="submission" date="2025-05" db="UniProtKB">
        <authorList>
            <consortium name="Ensembl"/>
        </authorList>
    </citation>
    <scope>IDENTIFICATION</scope>
</reference>
<evidence type="ECO:0000256" key="9">
    <source>
        <dbReference type="ARBA" id="ARBA00022729"/>
    </source>
</evidence>
<evidence type="ECO:0007829" key="21">
    <source>
        <dbReference type="PeptideAtlas" id="A0A7I2V4Z9"/>
    </source>
</evidence>
<dbReference type="SUPFAM" id="SSF54001">
    <property type="entry name" value="Cysteine proteinases"/>
    <property type="match status" value="1"/>
</dbReference>
<dbReference type="InterPro" id="IPR025660">
    <property type="entry name" value="Pept_his_AS"/>
</dbReference>
<gene>
    <name evidence="19" type="primary">CTSB</name>
</gene>
<keyword evidence="11" id="KW-0788">Thiol protease</keyword>
<dbReference type="PRINTS" id="PR00705">
    <property type="entry name" value="PAPAIN"/>
</dbReference>
<evidence type="ECO:0000256" key="2">
    <source>
        <dbReference type="ARBA" id="ARBA00004239"/>
    </source>
</evidence>
<feature type="signal peptide" evidence="17">
    <location>
        <begin position="1"/>
        <end position="17"/>
    </location>
</feature>
<dbReference type="InterPro" id="IPR025661">
    <property type="entry name" value="Pept_asp_AS"/>
</dbReference>
<reference evidence="19" key="2">
    <citation type="journal article" date="2004" name="Nature">
        <title>Finishing the euchromatic sequence of the human genome.</title>
        <authorList>
            <consortium name="International Human Genome Sequencing Consortium"/>
        </authorList>
    </citation>
    <scope>NUCLEOTIDE SEQUENCE [LARGE SCALE GENOMIC DNA]</scope>
</reference>
<dbReference type="PANTHER" id="PTHR12411">
    <property type="entry name" value="CYSTEINE PROTEASE FAMILY C1-RELATED"/>
    <property type="match status" value="1"/>
</dbReference>
<evidence type="ECO:0000259" key="18">
    <source>
        <dbReference type="SMART" id="SM00645"/>
    </source>
</evidence>
<reference evidence="19 20" key="3">
    <citation type="journal article" date="2006" name="Nature">
        <title>DNA sequence and analysis of human chromosome 8.</title>
        <authorList>
            <person name="Nusbaum C."/>
            <person name="Mikkelsen T.S."/>
            <person name="Zody M.C."/>
            <person name="Asakawa S."/>
            <person name="Taudien S."/>
            <person name="Garber M."/>
            <person name="Kodira C.D."/>
            <person name="Schueler M.G."/>
            <person name="Shimizu A."/>
            <person name="Whittaker C.A."/>
            <person name="Chang J.L."/>
            <person name="Cuomo C.A."/>
            <person name="Dewar K."/>
            <person name="FitzGerald M.G."/>
            <person name="Yang X."/>
            <person name="Allen N.R."/>
            <person name="Anderson S."/>
            <person name="Asakawa T."/>
            <person name="Blechschmidt K."/>
            <person name="Bloom T."/>
            <person name="Borowsky M.L."/>
            <person name="Butler J."/>
            <person name="Cook A."/>
            <person name="Corum B."/>
            <person name="DeArellano K."/>
            <person name="DeCaprio D."/>
            <person name="Dooley K.T."/>
            <person name="Dorris L.III."/>
            <person name="Engels R."/>
            <person name="Glockner G."/>
            <person name="Hafez N."/>
            <person name="Hagopian D.S."/>
            <person name="Hall J.L."/>
            <person name="Ishikawa S.K."/>
            <person name="Jaffe D.B."/>
            <person name="Kamat A."/>
            <person name="Kudoh J."/>
            <person name="Lehmann R."/>
            <person name="Lokitsang T."/>
            <person name="Macdonald P."/>
            <person name="Major J.E."/>
            <person name="Matthews C.D."/>
            <person name="Mauceli E."/>
            <person name="Menzel U."/>
            <person name="Mihalev A.H."/>
            <person name="Minoshima S."/>
            <person name="Murayama Y."/>
            <person name="Naylor J.W."/>
            <person name="Nicol R."/>
            <person name="Nguyen C."/>
            <person name="O'Leary S.B."/>
            <person name="O'Neill K."/>
            <person name="Parker S.C."/>
            <person name="Polley A."/>
            <person name="Raymond C.K."/>
            <person name="Reichwald K."/>
            <person name="Rodriguez J."/>
            <person name="Sasaki T."/>
            <person name="Schilhabel M."/>
            <person name="Siddiqui R."/>
            <person name="Smith C.L."/>
            <person name="Sneddon T.P."/>
            <person name="Talamas J.A."/>
            <person name="Tenzin P."/>
            <person name="Topham K."/>
            <person name="Venkataraman V."/>
            <person name="Wen G."/>
            <person name="Yamazaki S."/>
            <person name="Young S.K."/>
            <person name="Zeng Q."/>
            <person name="Zimmer A.R."/>
            <person name="Rosenthal A."/>
            <person name="Birren B.W."/>
            <person name="Platzer M."/>
            <person name="Shimizu N."/>
            <person name="Lander E.S."/>
        </authorList>
    </citation>
    <scope>NUCLEOTIDE SEQUENCE [LARGE SCALE GENOMIC DNA]</scope>
</reference>
<dbReference type="AlphaFoldDB" id="A0A7I2V4Z9"/>
<evidence type="ECO:0000256" key="16">
    <source>
        <dbReference type="ARBA" id="ARBA00046877"/>
    </source>
</evidence>
<dbReference type="EC" id="3.4.22.1" evidence="6"/>
<dbReference type="GO" id="GO:0016324">
    <property type="term" value="C:apical plasma membrane"/>
    <property type="evidence" value="ECO:0007669"/>
    <property type="project" value="UniProtKB-SubCell"/>
</dbReference>
<evidence type="ECO:0000256" key="10">
    <source>
        <dbReference type="ARBA" id="ARBA00022801"/>
    </source>
</evidence>
<evidence type="ECO:0000313" key="20">
    <source>
        <dbReference type="Proteomes" id="UP000005640"/>
    </source>
</evidence>
<accession>A0A7I2V4Z9</accession>
<dbReference type="FunFam" id="3.90.70.10:FF:000031">
    <property type="entry name" value="Cathepsin B"/>
    <property type="match status" value="1"/>
</dbReference>
<dbReference type="Ensembl" id="ENST00000710766.1">
    <property type="protein sequence ID" value="ENSP00000518471.1"/>
    <property type="gene ID" value="ENSG00000285132.3"/>
</dbReference>
<dbReference type="PROSITE" id="PS00639">
    <property type="entry name" value="THIOL_PROTEASE_HIS"/>
    <property type="match status" value="1"/>
</dbReference>
<dbReference type="SMART" id="SM00645">
    <property type="entry name" value="Pept_C1"/>
    <property type="match status" value="1"/>
</dbReference>
<evidence type="ECO:0007829" key="22">
    <source>
        <dbReference type="ProteomicsDB" id="A0A7I2V4Z9"/>
    </source>
</evidence>
<keyword evidence="13" id="KW-1015">Disulfide bond</keyword>
<keyword evidence="14" id="KW-0458">Lysosome</keyword>
<dbReference type="HGNC" id="HGNC:2527">
    <property type="gene designation" value="CTSB"/>
</dbReference>
<keyword evidence="20" id="KW-1185">Reference proteome</keyword>
<dbReference type="InterPro" id="IPR000668">
    <property type="entry name" value="Peptidase_C1A_C"/>
</dbReference>
<evidence type="ECO:0000256" key="1">
    <source>
        <dbReference type="ARBA" id="ARBA00001754"/>
    </source>
</evidence>
<evidence type="ECO:0000256" key="11">
    <source>
        <dbReference type="ARBA" id="ARBA00022807"/>
    </source>
</evidence>
<dbReference type="Proteomes" id="UP000005640">
    <property type="component" value="Chromosome 8"/>
</dbReference>
<dbReference type="GO" id="GO:0004197">
    <property type="term" value="F:cysteine-type endopeptidase activity"/>
    <property type="evidence" value="ECO:0007669"/>
    <property type="project" value="UniProtKB-EC"/>
</dbReference>
<dbReference type="SMR" id="A0A7I2V4Z9"/>
<dbReference type="Ensembl" id="ENST00000679121.1">
    <property type="protein sequence ID" value="ENSP00000504223.1"/>
    <property type="gene ID" value="ENSG00000164733.23"/>
</dbReference>
<comment type="subcellular location">
    <subcellularLocation>
        <location evidence="4">Apical cell membrane</location>
        <topology evidence="4">Peripheral membrane protein</topology>
        <orientation evidence="4">Extracellular side</orientation>
    </subcellularLocation>
    <subcellularLocation>
        <location evidence="3">Lysosome</location>
    </subcellularLocation>
    <subcellularLocation>
        <location evidence="2">Secreted</location>
        <location evidence="2">Extracellular space</location>
    </subcellularLocation>
</comment>
<dbReference type="GO" id="GO:0005576">
    <property type="term" value="C:extracellular region"/>
    <property type="evidence" value="ECO:0007669"/>
    <property type="project" value="UniProtKB-SubCell"/>
</dbReference>
<organism evidence="19 20">
    <name type="scientific">Homo sapiens</name>
    <name type="common">Human</name>
    <dbReference type="NCBI Taxonomy" id="9606"/>
    <lineage>
        <taxon>Eukaryota</taxon>
        <taxon>Metazoa</taxon>
        <taxon>Chordata</taxon>
        <taxon>Craniata</taxon>
        <taxon>Vertebrata</taxon>
        <taxon>Euteleostomi</taxon>
        <taxon>Mammalia</taxon>
        <taxon>Eutheria</taxon>
        <taxon>Euarchontoglires</taxon>
        <taxon>Primates</taxon>
        <taxon>Haplorrhini</taxon>
        <taxon>Catarrhini</taxon>
        <taxon>Hominidae</taxon>
        <taxon>Homo</taxon>
    </lineage>
</organism>
<evidence type="ECO:0000256" key="14">
    <source>
        <dbReference type="ARBA" id="ARBA00023228"/>
    </source>
</evidence>
<proteinExistence type="evidence at protein level"/>
<evidence type="ECO:0000256" key="5">
    <source>
        <dbReference type="ARBA" id="ARBA00008455"/>
    </source>
</evidence>
<comment type="function">
    <text evidence="15">Thiol protease which is believed to participate in intracellular degradation and turnover of proteins. Cleaves matrix extracellular phosphoglycoprotein MEPE. Involved in the solubilization of cross-linked TG/thyroglobulin in the thyroid follicle lumen. Has also been implicated in tumor invasion and metastasis.</text>
</comment>
<reference evidence="19" key="1">
    <citation type="journal article" date="2001" name="Nature">
        <title>Initial sequencing and analysis of the human genome.</title>
        <authorList>
            <consortium name="International Human Genome Sequencing Consortium"/>
            <person name="Lander E.S."/>
            <person name="Linton L.M."/>
            <person name="Birren B."/>
            <person name="Nusbaum C."/>
            <person name="Zody M.C."/>
            <person name="Baldwin J."/>
            <person name="Devon K."/>
            <person name="Dewar K."/>
            <person name="Doyle M."/>
            <person name="FitzHugh W."/>
            <person name="Funke R."/>
            <person name="Gage D."/>
            <person name="Harris K."/>
            <person name="Heaford A."/>
            <person name="Howland J."/>
            <person name="Kann L."/>
            <person name="Lehoczky J."/>
            <person name="LeVine R."/>
            <person name="McEwan P."/>
            <person name="McKernan K."/>
            <person name="Meldrim J."/>
            <person name="Mesirov J.P."/>
            <person name="Miranda C."/>
            <person name="Morris W."/>
            <person name="Naylor J."/>
            <person name="Raymond C."/>
            <person name="Rosetti M."/>
            <person name="Santos R."/>
            <person name="Sheridan A."/>
            <person name="Sougnez C."/>
            <person name="Stange-Thomann N."/>
            <person name="Stojanovic N."/>
            <person name="Subramanian A."/>
            <person name="Wyman D."/>
            <person name="Rogers J."/>
            <person name="Sulston J."/>
            <person name="Ainscough R."/>
            <person name="Beck S."/>
            <person name="Bentley D."/>
            <person name="Burton J."/>
            <person name="Clee C."/>
            <person name="Carter N."/>
            <person name="Coulson A."/>
            <person name="Deadman R."/>
            <person name="Deloukas P."/>
            <person name="Dunham A."/>
            <person name="Dunham I."/>
            <person name="Durbin R."/>
            <person name="French L."/>
            <person name="Grafham D."/>
            <person name="Gregory S."/>
            <person name="Hubbard T."/>
            <person name="Humphray S."/>
            <person name="Hunt A."/>
            <person name="Jones M."/>
            <person name="Lloyd C."/>
            <person name="McMurray A."/>
            <person name="Matthews L."/>
            <person name="Mercer S."/>
            <person name="Milne S."/>
            <person name="Mullikin J.C."/>
            <person name="Mungall A."/>
            <person name="Plumb R."/>
            <person name="Ross M."/>
            <person name="Shownkeen R."/>
            <person name="Sims S."/>
            <person name="Waterston R.H."/>
            <person name="Wilson R.K."/>
            <person name="Hillier L.W."/>
            <person name="McPherson J.D."/>
            <person name="Marra M.A."/>
            <person name="Mardis E.R."/>
            <person name="Fulton L.A."/>
            <person name="Chinwalla A.T."/>
            <person name="Pepin K.H."/>
            <person name="Gish W.R."/>
            <person name="Chissoe S.L."/>
            <person name="Wendl M.C."/>
            <person name="Delehaunty K.D."/>
            <person name="Miner T.L."/>
            <person name="Delehaunty A."/>
            <person name="Kramer J.B."/>
            <person name="Cook L.L."/>
            <person name="Fulton R.S."/>
            <person name="Johnson D.L."/>
            <person name="Minx P.J."/>
            <person name="Clifton S.W."/>
            <person name="Hawkins T."/>
            <person name="Branscomb E."/>
            <person name="Predki P."/>
            <person name="Richardson P."/>
            <person name="Wenning S."/>
            <person name="Slezak T."/>
            <person name="Doggett N."/>
            <person name="Cheng J.F."/>
            <person name="Olsen A."/>
            <person name="Lucas S."/>
            <person name="Elkin C."/>
            <person name="Uberbacher E."/>
            <person name="Frazier M."/>
            <person name="Gibbs R.A."/>
            <person name="Muzny D.M."/>
            <person name="Scherer S.E."/>
            <person name="Bouck J.B."/>
            <person name="Sodergren E.J."/>
            <person name="Worley K.C."/>
            <person name="Rives C.M."/>
            <person name="Gorrell J.H."/>
            <person name="Metzker M.L."/>
            <person name="Naylor S.L."/>
            <person name="Kucherlapati R.S."/>
            <person name="Nelson D.L."/>
            <person name="Weinstock G.M."/>
            <person name="Sakaki Y."/>
            <person name="Fujiyama A."/>
            <person name="Hattori M."/>
            <person name="Yada T."/>
            <person name="Toyoda A."/>
            <person name="Itoh T."/>
            <person name="Kawagoe C."/>
            <person name="Watanabe H."/>
            <person name="Totoki Y."/>
            <person name="Taylor T."/>
            <person name="Weissenbach J."/>
            <person name="Heilig R."/>
            <person name="Saurin W."/>
            <person name="Artiguenave F."/>
            <person name="Brottier P."/>
            <person name="Bruls T."/>
            <person name="Pelletier E."/>
            <person name="Robert C."/>
            <person name="Wincker P."/>
            <person name="Smith D.R."/>
            <person name="Doucette-Stamm L."/>
            <person name="Rubenfield M."/>
            <person name="Weinstock K."/>
            <person name="Lee H.M."/>
            <person name="Dubois J."/>
            <person name="Rosenthal A."/>
            <person name="Platzer M."/>
            <person name="Nyakatura G."/>
            <person name="Taudien S."/>
            <person name="Rump A."/>
            <person name="Yang H."/>
            <person name="Yu J."/>
            <person name="Wang J."/>
            <person name="Huang G."/>
            <person name="Gu J."/>
            <person name="Hood L."/>
            <person name="Rowen L."/>
            <person name="Madan A."/>
            <person name="Qin S."/>
            <person name="Davis R.W."/>
            <person name="Federspiel N.A."/>
            <person name="Abola A.P."/>
            <person name="Proctor M.J."/>
            <person name="Myers R.M."/>
            <person name="Schmutz J."/>
            <person name="Dickson M."/>
            <person name="Grimwood J."/>
            <person name="Cox D.R."/>
            <person name="Olson M.V."/>
            <person name="Kaul R."/>
            <person name="Raymond C."/>
            <person name="Shimizu N."/>
            <person name="Kawasaki K."/>
            <person name="Minoshima S."/>
            <person name="Evans G.A."/>
            <person name="Athanasiou M."/>
            <person name="Schultz R."/>
            <person name="Roe B.A."/>
            <person name="Chen F."/>
            <person name="Pan H."/>
            <person name="Ramser J."/>
            <person name="Lehrach H."/>
            <person name="Reinhardt R."/>
            <person name="McCombie W.R."/>
            <person name="de la Bastide M."/>
            <person name="Dedhia N."/>
            <person name="Blocker H."/>
            <person name="Hornischer K."/>
            <person name="Nordsiek G."/>
            <person name="Agarwala R."/>
            <person name="Aravind L."/>
            <person name="Bailey J.A."/>
            <person name="Bateman A."/>
            <person name="Batzoglou S."/>
            <person name="Birney E."/>
            <person name="Bork P."/>
            <person name="Brown D.G."/>
            <person name="Burge C.B."/>
            <person name="Cerutti L."/>
            <person name="Chen H.C."/>
            <person name="Church D."/>
            <person name="Clamp M."/>
            <person name="Copley R.R."/>
            <person name="Doerks T."/>
            <person name="Eddy S.R."/>
            <person name="Eichler E.E."/>
            <person name="Furey T.S."/>
            <person name="Galagan J."/>
            <person name="Gilbert J.G."/>
            <person name="Harmon C."/>
            <person name="Hayashizaki Y."/>
            <person name="Haussler D."/>
            <person name="Hermjakob H."/>
            <person name="Hokamp K."/>
            <person name="Jang W."/>
            <person name="Johnson L.S."/>
            <person name="Jones T.A."/>
            <person name="Kasif S."/>
            <person name="Kaspryzk A."/>
            <person name="Kennedy S."/>
            <person name="Kent W.J."/>
            <person name="Kitts P."/>
            <person name="Koonin E.V."/>
            <person name="Korf I."/>
            <person name="Kulp D."/>
            <person name="Lancet D."/>
            <person name="Lowe T.M."/>
            <person name="McLysaght A."/>
            <person name="Mikkelsen T."/>
            <person name="Moran J.V."/>
            <person name="Mulder N."/>
            <person name="Pollara V.J."/>
            <person name="Ponting C.P."/>
            <person name="Schuler G."/>
            <person name="Schultz J."/>
            <person name="Slater G."/>
            <person name="Smit A.F."/>
            <person name="Stupka E."/>
            <person name="Szustakowski J."/>
            <person name="Thierry-Mieg D."/>
            <person name="Thierry-Mieg J."/>
            <person name="Wagner L."/>
            <person name="Wallis J."/>
            <person name="Wheeler R."/>
            <person name="Williams A."/>
            <person name="Wolf Y.I."/>
            <person name="Wolfe K.H."/>
            <person name="Yang S.P."/>
            <person name="Yeh R.F."/>
            <person name="Collins F."/>
            <person name="Guyer M.S."/>
            <person name="Peterson J."/>
            <person name="Felsenfeld A."/>
            <person name="Wetterstrand K.A."/>
            <person name="Patrinos A."/>
            <person name="Morgan M.J."/>
            <person name="de Jong P."/>
            <person name="Catanese J.J."/>
            <person name="Osoegawa K."/>
            <person name="Shizuya H."/>
            <person name="Choi S."/>
            <person name="Chen Y.J."/>
        </authorList>
    </citation>
    <scope>NUCLEOTIDE SEQUENCE [LARGE SCALE GENOMIC DNA]</scope>
</reference>
<dbReference type="OpenTargets" id="ENSG00000164733"/>
<evidence type="ECO:0000256" key="7">
    <source>
        <dbReference type="ARBA" id="ARBA00015559"/>
    </source>
</evidence>
<keyword evidence="12" id="KW-0865">Zymogen</keyword>
<dbReference type="FunFam" id="3.90.70.10:FF:000222">
    <property type="entry name" value="Cathepsin B"/>
    <property type="match status" value="1"/>
</dbReference>
<dbReference type="GO" id="GO:0006508">
    <property type="term" value="P:proteolysis"/>
    <property type="evidence" value="ECO:0007669"/>
    <property type="project" value="UniProtKB-KW"/>
</dbReference>
<dbReference type="Bgee" id="ENSG00000164733">
    <property type="expression patterns" value="Expressed in stromal cell of endometrium and 97 other cell types or tissues"/>
</dbReference>
<dbReference type="Pfam" id="PF08127">
    <property type="entry name" value="Propeptide_C1"/>
    <property type="match status" value="1"/>
</dbReference>
<evidence type="ECO:0000256" key="8">
    <source>
        <dbReference type="ARBA" id="ARBA00022670"/>
    </source>
</evidence>
<dbReference type="PROSITE" id="PS00139">
    <property type="entry name" value="THIOL_PROTEASE_CYS"/>
    <property type="match status" value="1"/>
</dbReference>
<dbReference type="CDD" id="cd02620">
    <property type="entry name" value="Peptidase_C1A_CathepsinB"/>
    <property type="match status" value="1"/>
</dbReference>
<feature type="domain" description="Peptidase C1A papain C-terminal" evidence="18">
    <location>
        <begin position="80"/>
        <end position="313"/>
    </location>
</feature>
<evidence type="ECO:0000256" key="4">
    <source>
        <dbReference type="ARBA" id="ARBA00004465"/>
    </source>
</evidence>
<dbReference type="InterPro" id="IPR013128">
    <property type="entry name" value="Peptidase_C1A"/>
</dbReference>
<protein>
    <recommendedName>
        <fullName evidence="7">Cathepsin B</fullName>
        <ecNumber evidence="6">3.4.22.1</ecNumber>
    </recommendedName>
</protein>
<feature type="chain" id="PRO_5044657762" description="Cathepsin B" evidence="17">
    <location>
        <begin position="18"/>
        <end position="323"/>
    </location>
</feature>
<keyword evidence="8" id="KW-0645">Protease</keyword>
<dbReference type="EMBL" id="AC069185">
    <property type="status" value="NOT_ANNOTATED_CDS"/>
    <property type="molecule type" value="Genomic_DNA"/>
</dbReference>
<dbReference type="EMBL" id="AC025857">
    <property type="status" value="NOT_ANNOTATED_CDS"/>
    <property type="molecule type" value="Genomic_DNA"/>
</dbReference>
<evidence type="ECO:0000256" key="3">
    <source>
        <dbReference type="ARBA" id="ARBA00004371"/>
    </source>
</evidence>
<dbReference type="PROSITE" id="PS00640">
    <property type="entry name" value="THIOL_PROTEASE_ASN"/>
    <property type="match status" value="1"/>
</dbReference>
<dbReference type="InterPro" id="IPR000169">
    <property type="entry name" value="Pept_cys_AS"/>
</dbReference>
<dbReference type="Gene3D" id="3.90.70.10">
    <property type="entry name" value="Cysteine proteinases"/>
    <property type="match status" value="2"/>
</dbReference>
<comment type="catalytic activity">
    <reaction evidence="1">
        <text>Hydrolysis of proteins with broad specificity for peptide bonds. Preferentially cleaves -Arg-Arg-|-Xaa bonds in small molecule substrates (thus differing from cathepsin L). In addition to being an endopeptidase, shows peptidyl-dipeptidase activity, liberating C-terminal dipeptides.</text>
        <dbReference type="EC" id="3.4.22.1"/>
    </reaction>
</comment>
<keyword evidence="10" id="KW-0378">Hydrolase</keyword>
<name>A0A7I2V4Z9_HUMAN</name>
<evidence type="ECO:0000256" key="6">
    <source>
        <dbReference type="ARBA" id="ARBA00012537"/>
    </source>
</evidence>
<comment type="subunit">
    <text evidence="16">Dimer of a heavy chain and a light chain cross-linked by a disulfide bond. Interacts with SRPX2. Directly interacts with SHKBP1.</text>
</comment>
<dbReference type="Pfam" id="PF00112">
    <property type="entry name" value="Peptidase_C1"/>
    <property type="match status" value="1"/>
</dbReference>
<sequence>MWQLWASLCCLLVLANARSRPSFHPLSDELVNYVNKRNTTWQAGHNFYNVDMSYLKRLCGTFLGGPKPPQRVMFTEDLKLPASFDAREQWPQCPTIKEIRDQGSCGSCWAFGAVEAISDRICIHTNAHVSVEVSAEDLLTCCGSMCGDGELVVFLSTLGKFSVCSVENQCSTRKGTRSLVCCNGGYPAEAWNFWTRKGLVSGGLYESHVGYNSYSVSNSEKDIMAEIYKNGPVEGAFSVYSDFLLYKSGVYQHVTGEMMGGHAIRILGWGVENGTPYWLVANSWNTDWGDNGFFKILRGQDHCGIESEVVAGIPRTDQYWEKI</sequence>
<comment type="similarity">
    <text evidence="5">Belongs to the peptidase C1 family.</text>
</comment>
<dbReference type="OrthoDB" id="640249at2759"/>
<evidence type="ECO:0000256" key="17">
    <source>
        <dbReference type="SAM" id="SignalP"/>
    </source>
</evidence>
<evidence type="ECO:0000256" key="15">
    <source>
        <dbReference type="ARBA" id="ARBA00046089"/>
    </source>
</evidence>
<evidence type="ECO:0000313" key="19">
    <source>
        <dbReference type="Ensembl" id="ENSP00000504223.1"/>
    </source>
</evidence>
<keyword evidence="9 17" id="KW-0732">Signal</keyword>
<keyword evidence="21 22" id="KW-1267">Proteomics identification</keyword>